<dbReference type="Gene3D" id="3.40.50.300">
    <property type="entry name" value="P-loop containing nucleotide triphosphate hydrolases"/>
    <property type="match status" value="1"/>
</dbReference>
<evidence type="ECO:0000313" key="8">
    <source>
        <dbReference type="EMBL" id="TQQ84754.1"/>
    </source>
</evidence>
<keyword evidence="4 6" id="KW-0408">Iron</keyword>
<evidence type="ECO:0000256" key="2">
    <source>
        <dbReference type="ARBA" id="ARBA00022741"/>
    </source>
</evidence>
<dbReference type="OrthoDB" id="9809679at2"/>
<feature type="region of interest" description="Disordered" evidence="7">
    <location>
        <begin position="1"/>
        <end position="20"/>
    </location>
</feature>
<feature type="binding site" evidence="6">
    <location>
        <begin position="40"/>
        <end position="47"/>
    </location>
    <ligand>
        <name>ATP</name>
        <dbReference type="ChEBI" id="CHEBI:30616"/>
    </ligand>
</feature>
<dbReference type="HAMAP" id="MF_02040">
    <property type="entry name" value="Mrp_NBP35"/>
    <property type="match status" value="1"/>
</dbReference>
<dbReference type="InterPro" id="IPR000808">
    <property type="entry name" value="Mrp-like_CS"/>
</dbReference>
<dbReference type="InterPro" id="IPR019591">
    <property type="entry name" value="Mrp/NBP35_ATP-bd"/>
</dbReference>
<reference evidence="8 9" key="1">
    <citation type="submission" date="2019-02" db="EMBL/GenBank/DDBJ databases">
        <title>Peptostreptococcaceae bacterium ZHW00191 nov., a new bacterium isolated from the human gut.</title>
        <authorList>
            <person name="Zhou H.-W."/>
            <person name="Chen X.-J."/>
        </authorList>
    </citation>
    <scope>NUCLEOTIDE SEQUENCE [LARGE SCALE GENOMIC DNA]</scope>
    <source>
        <strain evidence="8 9">ZHW00191</strain>
    </source>
</reference>
<comment type="subunit">
    <text evidence="6">Homodimer.</text>
</comment>
<dbReference type="GO" id="GO:0016226">
    <property type="term" value="P:iron-sulfur cluster assembly"/>
    <property type="evidence" value="ECO:0007669"/>
    <property type="project" value="InterPro"/>
</dbReference>
<dbReference type="EMBL" id="SGJB01000007">
    <property type="protein sequence ID" value="TQQ84754.1"/>
    <property type="molecule type" value="Genomic_DNA"/>
</dbReference>
<accession>A0A544QVP1</accession>
<keyword evidence="3 6" id="KW-0067">ATP-binding</keyword>
<dbReference type="CDD" id="cd02037">
    <property type="entry name" value="Mrp_NBP35"/>
    <property type="match status" value="1"/>
</dbReference>
<dbReference type="GO" id="GO:0005524">
    <property type="term" value="F:ATP binding"/>
    <property type="evidence" value="ECO:0007669"/>
    <property type="project" value="UniProtKB-UniRule"/>
</dbReference>
<dbReference type="GO" id="GO:0046872">
    <property type="term" value="F:metal ion binding"/>
    <property type="evidence" value="ECO:0007669"/>
    <property type="project" value="UniProtKB-KW"/>
</dbReference>
<dbReference type="InterPro" id="IPR044304">
    <property type="entry name" value="NUBPL-like"/>
</dbReference>
<evidence type="ECO:0000256" key="7">
    <source>
        <dbReference type="SAM" id="MobiDB-lite"/>
    </source>
</evidence>
<dbReference type="AlphaFoldDB" id="A0A544QVP1"/>
<dbReference type="PROSITE" id="PS01215">
    <property type="entry name" value="MRP"/>
    <property type="match status" value="1"/>
</dbReference>
<comment type="caution">
    <text evidence="8">The sequence shown here is derived from an EMBL/GenBank/DDBJ whole genome shotgun (WGS) entry which is preliminary data.</text>
</comment>
<keyword evidence="6" id="KW-0378">Hydrolase</keyword>
<feature type="compositionally biased region" description="Polar residues" evidence="7">
    <location>
        <begin position="1"/>
        <end position="19"/>
    </location>
</feature>
<name>A0A544QVP1_9FIRM</name>
<comment type="similarity">
    <text evidence="6">Belongs to the Mrp/NBP35 ATP-binding proteins family.</text>
</comment>
<gene>
    <name evidence="8" type="ORF">EXD82_04955</name>
</gene>
<sequence>MSNCSNCPSKGTCSSSTKESCAIENNPKNNISKIIGIMSGKGGVGKSTVTALIANELAKEGYSVGILDADITGPSIPRLMGVKDAKAMSDGKNIYPVVNSNGIKLMSINLMMDDENEPVIWRGPILGGVVKQFYSDVIWGELDYLLIDMPPGTGDVALTVMQSIPISGTVMVSIPQDLVSMIVAKAVNMAKKMNIPVYGVVENMSYIECPDCGKKIKLFEGEETDSFMKKHNLELLGEFPMSKAIIDITQNGVSETDEKISSIVSSIISKIK</sequence>
<dbReference type="PANTHER" id="PTHR42961:SF2">
    <property type="entry name" value="IRON-SULFUR PROTEIN NUBPL"/>
    <property type="match status" value="1"/>
</dbReference>
<evidence type="ECO:0000256" key="4">
    <source>
        <dbReference type="ARBA" id="ARBA00023004"/>
    </source>
</evidence>
<dbReference type="InterPro" id="IPR027417">
    <property type="entry name" value="P-loop_NTPase"/>
</dbReference>
<dbReference type="Pfam" id="PF10609">
    <property type="entry name" value="ParA"/>
    <property type="match status" value="1"/>
</dbReference>
<protein>
    <recommendedName>
        <fullName evidence="6">Iron-sulfur cluster carrier protein</fullName>
    </recommendedName>
</protein>
<evidence type="ECO:0000256" key="1">
    <source>
        <dbReference type="ARBA" id="ARBA00022723"/>
    </source>
</evidence>
<organism evidence="8 9">
    <name type="scientific">Peptacetobacter hominis</name>
    <dbReference type="NCBI Taxonomy" id="2743610"/>
    <lineage>
        <taxon>Bacteria</taxon>
        <taxon>Bacillati</taxon>
        <taxon>Bacillota</taxon>
        <taxon>Clostridia</taxon>
        <taxon>Peptostreptococcales</taxon>
        <taxon>Peptostreptococcaceae</taxon>
        <taxon>Peptacetobacter</taxon>
    </lineage>
</organism>
<dbReference type="SUPFAM" id="SSF52540">
    <property type="entry name" value="P-loop containing nucleoside triphosphate hydrolases"/>
    <property type="match status" value="1"/>
</dbReference>
<keyword evidence="9" id="KW-1185">Reference proteome</keyword>
<keyword evidence="2 6" id="KW-0547">Nucleotide-binding</keyword>
<dbReference type="Proteomes" id="UP000317863">
    <property type="component" value="Unassembled WGS sequence"/>
</dbReference>
<evidence type="ECO:0000256" key="6">
    <source>
        <dbReference type="HAMAP-Rule" id="MF_02040"/>
    </source>
</evidence>
<evidence type="ECO:0000256" key="5">
    <source>
        <dbReference type="ARBA" id="ARBA00023014"/>
    </source>
</evidence>
<evidence type="ECO:0000256" key="3">
    <source>
        <dbReference type="ARBA" id="ARBA00022840"/>
    </source>
</evidence>
<proteinExistence type="inferred from homology"/>
<dbReference type="GO" id="GO:0016887">
    <property type="term" value="F:ATP hydrolysis activity"/>
    <property type="evidence" value="ECO:0007669"/>
    <property type="project" value="UniProtKB-UniRule"/>
</dbReference>
<keyword evidence="5 6" id="KW-0411">Iron-sulfur</keyword>
<dbReference type="GO" id="GO:0140663">
    <property type="term" value="F:ATP-dependent FeS chaperone activity"/>
    <property type="evidence" value="ECO:0007669"/>
    <property type="project" value="InterPro"/>
</dbReference>
<keyword evidence="1 6" id="KW-0479">Metal-binding</keyword>
<dbReference type="InterPro" id="IPR033756">
    <property type="entry name" value="YlxH/NBP35"/>
</dbReference>
<dbReference type="GO" id="GO:0051539">
    <property type="term" value="F:4 iron, 4 sulfur cluster binding"/>
    <property type="evidence" value="ECO:0007669"/>
    <property type="project" value="TreeGrafter"/>
</dbReference>
<dbReference type="FunFam" id="3.40.50.300:FF:001119">
    <property type="entry name" value="Iron-sulfur cluster carrier protein"/>
    <property type="match status" value="1"/>
</dbReference>
<dbReference type="RefSeq" id="WP_142535809.1">
    <property type="nucleotide sequence ID" value="NZ_SGJB01000007.1"/>
</dbReference>
<comment type="function">
    <text evidence="6">Binds and transfers iron-sulfur (Fe-S) clusters to target apoproteins. Can hydrolyze ATP.</text>
</comment>
<dbReference type="PANTHER" id="PTHR42961">
    <property type="entry name" value="IRON-SULFUR PROTEIN NUBPL"/>
    <property type="match status" value="1"/>
</dbReference>
<evidence type="ECO:0000313" key="9">
    <source>
        <dbReference type="Proteomes" id="UP000317863"/>
    </source>
</evidence>